<evidence type="ECO:0000256" key="4">
    <source>
        <dbReference type="ARBA" id="ARBA00022898"/>
    </source>
</evidence>
<dbReference type="EMBL" id="APRL01000003">
    <property type="protein sequence ID" value="ENW95223.1"/>
    <property type="molecule type" value="Genomic_DNA"/>
</dbReference>
<dbReference type="InterPro" id="IPR001926">
    <property type="entry name" value="TrpB-like_PALP"/>
</dbReference>
<accession>N9LG57</accession>
<dbReference type="SUPFAM" id="SSF53686">
    <property type="entry name" value="Tryptophan synthase beta subunit-like PLP-dependent enzymes"/>
    <property type="match status" value="1"/>
</dbReference>
<comment type="caution">
    <text evidence="8">The sequence shown here is derived from an EMBL/GenBank/DDBJ whole genome shotgun (WGS) entry which is preliminary data.</text>
</comment>
<dbReference type="eggNOG" id="COG1171">
    <property type="taxonomic scope" value="Bacteria"/>
</dbReference>
<dbReference type="Proteomes" id="UP000013261">
    <property type="component" value="Unassembled WGS sequence"/>
</dbReference>
<protein>
    <recommendedName>
        <fullName evidence="3">L-serine ammonia-lyase</fullName>
        <ecNumber evidence="3">4.3.1.17</ecNumber>
    </recommendedName>
</protein>
<comment type="catalytic activity">
    <reaction evidence="6">
        <text>L-serine = pyruvate + NH4(+)</text>
        <dbReference type="Rhea" id="RHEA:19169"/>
        <dbReference type="ChEBI" id="CHEBI:15361"/>
        <dbReference type="ChEBI" id="CHEBI:28938"/>
        <dbReference type="ChEBI" id="CHEBI:33384"/>
        <dbReference type="EC" id="4.3.1.17"/>
    </reaction>
</comment>
<comment type="similarity">
    <text evidence="2">Belongs to the serine/threonine dehydratase family.</text>
</comment>
<organism evidence="8 9">
    <name type="scientific">Acinetobacter dispersus</name>
    <dbReference type="NCBI Taxonomy" id="70348"/>
    <lineage>
        <taxon>Bacteria</taxon>
        <taxon>Pseudomonadati</taxon>
        <taxon>Pseudomonadota</taxon>
        <taxon>Gammaproteobacteria</taxon>
        <taxon>Moraxellales</taxon>
        <taxon>Moraxellaceae</taxon>
        <taxon>Acinetobacter</taxon>
    </lineage>
</organism>
<keyword evidence="9" id="KW-1185">Reference proteome</keyword>
<dbReference type="GO" id="GO:0006565">
    <property type="term" value="P:L-serine catabolic process"/>
    <property type="evidence" value="ECO:0007669"/>
    <property type="project" value="TreeGrafter"/>
</dbReference>
<feature type="domain" description="Tryptophan synthase beta chain-like PALP" evidence="7">
    <location>
        <begin position="6"/>
        <end position="288"/>
    </location>
</feature>
<evidence type="ECO:0000313" key="9">
    <source>
        <dbReference type="Proteomes" id="UP000013261"/>
    </source>
</evidence>
<dbReference type="EC" id="4.3.1.17" evidence="3"/>
<evidence type="ECO:0000259" key="7">
    <source>
        <dbReference type="Pfam" id="PF00291"/>
    </source>
</evidence>
<dbReference type="PANTHER" id="PTHR48078:SF2">
    <property type="entry name" value="CATABOLIC L-SERINE_THREONINE DEHYDRATASE"/>
    <property type="match status" value="1"/>
</dbReference>
<sequence>MIIKMKTPLIRSSQLSELNNCNVWLKMESAQPTGSFKQRSIGNACLKYAEKGAKKFVSSSGGNAGISVAYMGKLLGIAVTVVVPKTTSQKAIDLMRQEAAEVIVHGDSWIEANQLALSFVSEEAIYIHPFDGQYLWDGVACIIDEVIAEGVRPSAVVLSVGGGSLLSGITQGLLTHQLDIPIYAIETEGTASLNTSMQLGQHISLDHVTGIATTLAAKRVCEQAFKIAQQQNVQGITVTDSDTVSACLKFLNDHRTLVEPACGATLSILYDQKVNFSPSDNVLVIVCGGASITYEQLSKYAQQFAEPVWI</sequence>
<evidence type="ECO:0000256" key="1">
    <source>
        <dbReference type="ARBA" id="ARBA00001933"/>
    </source>
</evidence>
<comment type="cofactor">
    <cofactor evidence="1">
        <name>pyridoxal 5'-phosphate</name>
        <dbReference type="ChEBI" id="CHEBI:597326"/>
    </cofactor>
</comment>
<dbReference type="GO" id="GO:0009097">
    <property type="term" value="P:isoleucine biosynthetic process"/>
    <property type="evidence" value="ECO:0007669"/>
    <property type="project" value="TreeGrafter"/>
</dbReference>
<evidence type="ECO:0000313" key="8">
    <source>
        <dbReference type="EMBL" id="ENW95223.1"/>
    </source>
</evidence>
<dbReference type="PANTHER" id="PTHR48078">
    <property type="entry name" value="THREONINE DEHYDRATASE, MITOCHONDRIAL-RELATED"/>
    <property type="match status" value="1"/>
</dbReference>
<evidence type="ECO:0000256" key="6">
    <source>
        <dbReference type="ARBA" id="ARBA00049406"/>
    </source>
</evidence>
<evidence type="ECO:0000256" key="3">
    <source>
        <dbReference type="ARBA" id="ARBA00012093"/>
    </source>
</evidence>
<dbReference type="InterPro" id="IPR036052">
    <property type="entry name" value="TrpB-like_PALP_sf"/>
</dbReference>
<dbReference type="Pfam" id="PF00291">
    <property type="entry name" value="PALP"/>
    <property type="match status" value="1"/>
</dbReference>
<dbReference type="HOGENOM" id="CLU_021152_3_1_6"/>
<keyword evidence="4" id="KW-0663">Pyridoxal phosphate</keyword>
<name>N9LG57_9GAMM</name>
<dbReference type="InterPro" id="IPR050147">
    <property type="entry name" value="Ser/Thr_Dehydratase"/>
</dbReference>
<dbReference type="GO" id="GO:0003941">
    <property type="term" value="F:L-serine ammonia-lyase activity"/>
    <property type="evidence" value="ECO:0007669"/>
    <property type="project" value="UniProtKB-EC"/>
</dbReference>
<dbReference type="PATRIC" id="fig|1217703.3.peg.495"/>
<gene>
    <name evidence="8" type="ORF">F904_00515</name>
</gene>
<dbReference type="GO" id="GO:0006567">
    <property type="term" value="P:L-threonine catabolic process"/>
    <property type="evidence" value="ECO:0007669"/>
    <property type="project" value="TreeGrafter"/>
</dbReference>
<proteinExistence type="inferred from homology"/>
<dbReference type="Gene3D" id="3.40.50.1100">
    <property type="match status" value="2"/>
</dbReference>
<keyword evidence="5" id="KW-0456">Lyase</keyword>
<evidence type="ECO:0000256" key="2">
    <source>
        <dbReference type="ARBA" id="ARBA00010869"/>
    </source>
</evidence>
<reference evidence="8 9" key="1">
    <citation type="submission" date="2013-02" db="EMBL/GenBank/DDBJ databases">
        <title>The Genome Sequence of Acinetobacter sp. ANC 4105.</title>
        <authorList>
            <consortium name="The Broad Institute Genome Sequencing Platform"/>
            <consortium name="The Broad Institute Genome Sequencing Center for Infectious Disease"/>
            <person name="Cerqueira G."/>
            <person name="Feldgarden M."/>
            <person name="Courvalin P."/>
            <person name="Perichon B."/>
            <person name="Grillot-Courvalin C."/>
            <person name="Clermont D."/>
            <person name="Rocha E."/>
            <person name="Yoon E.-J."/>
            <person name="Nemec A."/>
            <person name="Walker B."/>
            <person name="Young S.K."/>
            <person name="Zeng Q."/>
            <person name="Gargeya S."/>
            <person name="Fitzgerald M."/>
            <person name="Haas B."/>
            <person name="Abouelleil A."/>
            <person name="Alvarado L."/>
            <person name="Arachchi H.M."/>
            <person name="Berlin A.M."/>
            <person name="Chapman S.B."/>
            <person name="Dewar J."/>
            <person name="Goldberg J."/>
            <person name="Griggs A."/>
            <person name="Gujja S."/>
            <person name="Hansen M."/>
            <person name="Howarth C."/>
            <person name="Imamovic A."/>
            <person name="Larimer J."/>
            <person name="McCowan C."/>
            <person name="Murphy C."/>
            <person name="Neiman D."/>
            <person name="Pearson M."/>
            <person name="Priest M."/>
            <person name="Roberts A."/>
            <person name="Saif S."/>
            <person name="Shea T."/>
            <person name="Sisk P."/>
            <person name="Sykes S."/>
            <person name="Wortman J."/>
            <person name="Nusbaum C."/>
            <person name="Birren B."/>
        </authorList>
    </citation>
    <scope>NUCLEOTIDE SEQUENCE [LARGE SCALE GENOMIC DNA]</scope>
    <source>
        <strain evidence="8 9">ANC 4105</strain>
    </source>
</reference>
<dbReference type="GO" id="GO:0004794">
    <property type="term" value="F:threonine deaminase activity"/>
    <property type="evidence" value="ECO:0007669"/>
    <property type="project" value="TreeGrafter"/>
</dbReference>
<dbReference type="AlphaFoldDB" id="N9LG57"/>
<evidence type="ECO:0000256" key="5">
    <source>
        <dbReference type="ARBA" id="ARBA00023239"/>
    </source>
</evidence>